<evidence type="ECO:0000313" key="2">
    <source>
        <dbReference type="EMBL" id="RIJ29963.1"/>
    </source>
</evidence>
<dbReference type="EMBL" id="QWFX01000006">
    <property type="protein sequence ID" value="RIJ29963.1"/>
    <property type="molecule type" value="Genomic_DNA"/>
</dbReference>
<dbReference type="RefSeq" id="WP_119375281.1">
    <property type="nucleotide sequence ID" value="NZ_QWFX01000006.1"/>
</dbReference>
<reference evidence="2 3" key="1">
    <citation type="submission" date="2018-08" db="EMBL/GenBank/DDBJ databases">
        <title>Henriciella mobilis sp. nov., isolated from seawater.</title>
        <authorList>
            <person name="Cheng H."/>
            <person name="Wu Y.-H."/>
            <person name="Xu X.-W."/>
            <person name="Guo L.-L."/>
        </authorList>
    </citation>
    <scope>NUCLEOTIDE SEQUENCE [LARGE SCALE GENOMIC DNA]</scope>
    <source>
        <strain evidence="2 3">JN25</strain>
    </source>
</reference>
<dbReference type="Proteomes" id="UP000266385">
    <property type="component" value="Unassembled WGS sequence"/>
</dbReference>
<feature type="compositionally biased region" description="Basic and acidic residues" evidence="1">
    <location>
        <begin position="64"/>
        <end position="80"/>
    </location>
</feature>
<protein>
    <submittedName>
        <fullName evidence="2">Uncharacterized protein</fullName>
    </submittedName>
</protein>
<accession>A0A399RHH1</accession>
<keyword evidence="3" id="KW-1185">Reference proteome</keyword>
<organism evidence="2 3">
    <name type="scientific">Henriciella mobilis</name>
    <dbReference type="NCBI Taxonomy" id="2305467"/>
    <lineage>
        <taxon>Bacteria</taxon>
        <taxon>Pseudomonadati</taxon>
        <taxon>Pseudomonadota</taxon>
        <taxon>Alphaproteobacteria</taxon>
        <taxon>Hyphomonadales</taxon>
        <taxon>Hyphomonadaceae</taxon>
        <taxon>Henriciella</taxon>
    </lineage>
</organism>
<name>A0A399RHH1_9PROT</name>
<evidence type="ECO:0000313" key="3">
    <source>
        <dbReference type="Proteomes" id="UP000266385"/>
    </source>
</evidence>
<comment type="caution">
    <text evidence="2">The sequence shown here is derived from an EMBL/GenBank/DDBJ whole genome shotgun (WGS) entry which is preliminary data.</text>
</comment>
<feature type="region of interest" description="Disordered" evidence="1">
    <location>
        <begin position="64"/>
        <end position="83"/>
    </location>
</feature>
<gene>
    <name evidence="2" type="ORF">D1223_04665</name>
</gene>
<proteinExistence type="predicted"/>
<evidence type="ECO:0000256" key="1">
    <source>
        <dbReference type="SAM" id="MobiDB-lite"/>
    </source>
</evidence>
<dbReference type="AlphaFoldDB" id="A0A399RHH1"/>
<sequence>MPLDFHPALTNPALMRWNASSPEMLRYMKHFNAGKPYSEQVKPFGFMVAPTALTEAWLDMPVKEVDPSKRGRPKKQDRPKPIASYEQDAAKLAELVFDRGTGEPVPISALNRSADALAFYQLSPEDKFENGRPIHTGRTVRRVVKVVGFRLIGKEANKIGDFGEVDPTTEPLFISET</sequence>
<dbReference type="OrthoDB" id="4264536at2"/>